<feature type="region of interest" description="Disordered" evidence="2">
    <location>
        <begin position="83"/>
        <end position="122"/>
    </location>
</feature>
<dbReference type="PROSITE" id="PS50800">
    <property type="entry name" value="SAP"/>
    <property type="match status" value="1"/>
</dbReference>
<dbReference type="SUPFAM" id="SSF68906">
    <property type="entry name" value="SAP domain"/>
    <property type="match status" value="1"/>
</dbReference>
<evidence type="ECO:0000256" key="2">
    <source>
        <dbReference type="SAM" id="MobiDB-lite"/>
    </source>
</evidence>
<evidence type="ECO:0000256" key="1">
    <source>
        <dbReference type="ARBA" id="ARBA00008042"/>
    </source>
</evidence>
<evidence type="ECO:0000313" key="4">
    <source>
        <dbReference type="EMBL" id="MBA4654978.1"/>
    </source>
</evidence>
<proteinExistence type="inferred from homology"/>
<dbReference type="GO" id="GO:0080008">
    <property type="term" value="C:Cul4-RING E3 ubiquitin ligase complex"/>
    <property type="evidence" value="ECO:0007669"/>
    <property type="project" value="TreeGrafter"/>
</dbReference>
<feature type="domain" description="SAP" evidence="3">
    <location>
        <begin position="128"/>
        <end position="162"/>
    </location>
</feature>
<sequence>MEEGSSSASASDSAPLMATGSASEFLTNLPSRGLFSATVSSSNMGGIRVYVCDHDTAPPENQVIKTDQMNILIRSLTLKKQKGDVADGSRKRVSDKTGDGRASTKRAMTNPQNGVQGGSSNRMTEMNFQGLTVERLRALLKEKGLSLKGKKDELIARLRNASK</sequence>
<accession>A0A7C8ZYN2</accession>
<dbReference type="Gene3D" id="1.10.720.30">
    <property type="entry name" value="SAP domain"/>
    <property type="match status" value="1"/>
</dbReference>
<name>A0A7C8ZYN2_OPUST</name>
<dbReference type="EMBL" id="GISG01185888">
    <property type="protein sequence ID" value="MBA4654978.1"/>
    <property type="molecule type" value="Transcribed_RNA"/>
</dbReference>
<dbReference type="Pfam" id="PF10172">
    <property type="entry name" value="DDA1"/>
    <property type="match status" value="1"/>
</dbReference>
<dbReference type="InterPro" id="IPR003034">
    <property type="entry name" value="SAP_dom"/>
</dbReference>
<dbReference type="InterPro" id="IPR036361">
    <property type="entry name" value="SAP_dom_sf"/>
</dbReference>
<dbReference type="Pfam" id="PF02037">
    <property type="entry name" value="SAP"/>
    <property type="match status" value="1"/>
</dbReference>
<reference evidence="4" key="1">
    <citation type="journal article" date="2013" name="J. Plant Res.">
        <title>Effect of fungi and light on seed germination of three Opuntia species from semiarid lands of central Mexico.</title>
        <authorList>
            <person name="Delgado-Sanchez P."/>
            <person name="Jimenez-Bremont J.F."/>
            <person name="Guerrero-Gonzalez Mde L."/>
            <person name="Flores J."/>
        </authorList>
    </citation>
    <scope>NUCLEOTIDE SEQUENCE</scope>
    <source>
        <tissue evidence="4">Cladode</tissue>
    </source>
</reference>
<dbReference type="GO" id="GO:0032436">
    <property type="term" value="P:positive regulation of proteasomal ubiquitin-dependent protein catabolic process"/>
    <property type="evidence" value="ECO:0007669"/>
    <property type="project" value="TreeGrafter"/>
</dbReference>
<reference evidence="4" key="2">
    <citation type="submission" date="2020-07" db="EMBL/GenBank/DDBJ databases">
        <authorList>
            <person name="Vera ALvarez R."/>
            <person name="Arias-Moreno D.M."/>
            <person name="Jimenez-Jacinto V."/>
            <person name="Jimenez-Bremont J.F."/>
            <person name="Swaminathan K."/>
            <person name="Moose S.P."/>
            <person name="Guerrero-Gonzalez M.L."/>
            <person name="Marino-Ramirez L."/>
            <person name="Landsman D."/>
            <person name="Rodriguez-Kessler M."/>
            <person name="Delgado-Sanchez P."/>
        </authorList>
    </citation>
    <scope>NUCLEOTIDE SEQUENCE</scope>
    <source>
        <tissue evidence="4">Cladode</tissue>
    </source>
</reference>
<organism evidence="4">
    <name type="scientific">Opuntia streptacantha</name>
    <name type="common">Prickly pear cactus</name>
    <name type="synonym">Opuntia cardona</name>
    <dbReference type="NCBI Taxonomy" id="393608"/>
    <lineage>
        <taxon>Eukaryota</taxon>
        <taxon>Viridiplantae</taxon>
        <taxon>Streptophyta</taxon>
        <taxon>Embryophyta</taxon>
        <taxon>Tracheophyta</taxon>
        <taxon>Spermatophyta</taxon>
        <taxon>Magnoliopsida</taxon>
        <taxon>eudicotyledons</taxon>
        <taxon>Gunneridae</taxon>
        <taxon>Pentapetalae</taxon>
        <taxon>Caryophyllales</taxon>
        <taxon>Cactineae</taxon>
        <taxon>Cactaceae</taxon>
        <taxon>Opuntioideae</taxon>
        <taxon>Opuntia</taxon>
    </lineage>
</organism>
<feature type="compositionally biased region" description="Polar residues" evidence="2">
    <location>
        <begin position="106"/>
        <end position="122"/>
    </location>
</feature>
<dbReference type="PANTHER" id="PTHR31879:SF2">
    <property type="entry name" value="DET1- AND DDB1-ASSOCIATED PROTEIN 1"/>
    <property type="match status" value="1"/>
</dbReference>
<evidence type="ECO:0000259" key="3">
    <source>
        <dbReference type="PROSITE" id="PS50800"/>
    </source>
</evidence>
<dbReference type="PANTHER" id="PTHR31879">
    <property type="entry name" value="DET1- AND DDB1-ASSOCIATED PROTEIN 1"/>
    <property type="match status" value="1"/>
</dbReference>
<dbReference type="InterPro" id="IPR018276">
    <property type="entry name" value="DDA1_dom"/>
</dbReference>
<dbReference type="InterPro" id="IPR033575">
    <property type="entry name" value="DDA1-like"/>
</dbReference>
<feature type="compositionally biased region" description="Basic and acidic residues" evidence="2">
    <location>
        <begin position="83"/>
        <end position="99"/>
    </location>
</feature>
<dbReference type="AlphaFoldDB" id="A0A7C8ZYN2"/>
<dbReference type="SMART" id="SM00513">
    <property type="entry name" value="SAP"/>
    <property type="match status" value="1"/>
</dbReference>
<protein>
    <recommendedName>
        <fullName evidence="3">SAP domain-containing protein</fullName>
    </recommendedName>
</protein>
<comment type="similarity">
    <text evidence="1">Belongs to the DDA1 family.</text>
</comment>